<evidence type="ECO:0000313" key="3">
    <source>
        <dbReference type="Proteomes" id="UP000572817"/>
    </source>
</evidence>
<sequence>MTIYDPYTALLDASSPVSSSPSSSRPSTSSSHAAVTQQGERQKPHEKPHQQCLPPPPYSPTFHQHPSLRTTIFEPASFEHGVLGGCQRCLEGQALNPTPSSPTLNTIVDATDKDTSTPPSPTRLSVTFSPSTAGPSQKTTASHHSRPPSRTSSTDPHQQKQPQ</sequence>
<comment type="caution">
    <text evidence="2">The sequence shown here is derived from an EMBL/GenBank/DDBJ whole genome shotgun (WGS) entry which is preliminary data.</text>
</comment>
<evidence type="ECO:0000313" key="2">
    <source>
        <dbReference type="EMBL" id="KAF4302511.1"/>
    </source>
</evidence>
<reference evidence="2" key="1">
    <citation type="submission" date="2020-04" db="EMBL/GenBank/DDBJ databases">
        <title>Genome Assembly and Annotation of Botryosphaeria dothidea sdau 11-99, a Latent Pathogen of Apple Fruit Ring Rot in China.</title>
        <authorList>
            <person name="Yu C."/>
            <person name="Diao Y."/>
            <person name="Lu Q."/>
            <person name="Zhao J."/>
            <person name="Cui S."/>
            <person name="Peng C."/>
            <person name="He B."/>
            <person name="Liu H."/>
        </authorList>
    </citation>
    <scope>NUCLEOTIDE SEQUENCE [LARGE SCALE GENOMIC DNA]</scope>
    <source>
        <strain evidence="2">Sdau11-99</strain>
    </source>
</reference>
<dbReference type="AlphaFoldDB" id="A0A8H4IJV6"/>
<feature type="compositionally biased region" description="Polar residues" evidence="1">
    <location>
        <begin position="61"/>
        <end position="70"/>
    </location>
</feature>
<feature type="compositionally biased region" description="Low complexity" evidence="1">
    <location>
        <begin position="14"/>
        <end position="31"/>
    </location>
</feature>
<evidence type="ECO:0000256" key="1">
    <source>
        <dbReference type="SAM" id="MobiDB-lite"/>
    </source>
</evidence>
<name>A0A8H4IJV6_9PEZI</name>
<feature type="compositionally biased region" description="Basic and acidic residues" evidence="1">
    <location>
        <begin position="40"/>
        <end position="49"/>
    </location>
</feature>
<proteinExistence type="predicted"/>
<dbReference type="OrthoDB" id="10534174at2759"/>
<keyword evidence="3" id="KW-1185">Reference proteome</keyword>
<feature type="compositionally biased region" description="Polar residues" evidence="1">
    <location>
        <begin position="95"/>
        <end position="108"/>
    </location>
</feature>
<feature type="region of interest" description="Disordered" evidence="1">
    <location>
        <begin position="91"/>
        <end position="163"/>
    </location>
</feature>
<feature type="region of interest" description="Disordered" evidence="1">
    <location>
        <begin position="1"/>
        <end position="70"/>
    </location>
</feature>
<accession>A0A8H4IJV6</accession>
<dbReference type="Proteomes" id="UP000572817">
    <property type="component" value="Unassembled WGS sequence"/>
</dbReference>
<protein>
    <submittedName>
        <fullName evidence="2">Uncharacterized protein</fullName>
    </submittedName>
</protein>
<gene>
    <name evidence="2" type="ORF">GTA08_BOTSDO09930</name>
</gene>
<feature type="compositionally biased region" description="Polar residues" evidence="1">
    <location>
        <begin position="123"/>
        <end position="140"/>
    </location>
</feature>
<organism evidence="2 3">
    <name type="scientific">Botryosphaeria dothidea</name>
    <dbReference type="NCBI Taxonomy" id="55169"/>
    <lineage>
        <taxon>Eukaryota</taxon>
        <taxon>Fungi</taxon>
        <taxon>Dikarya</taxon>
        <taxon>Ascomycota</taxon>
        <taxon>Pezizomycotina</taxon>
        <taxon>Dothideomycetes</taxon>
        <taxon>Dothideomycetes incertae sedis</taxon>
        <taxon>Botryosphaeriales</taxon>
        <taxon>Botryosphaeriaceae</taxon>
        <taxon>Botryosphaeria</taxon>
    </lineage>
</organism>
<dbReference type="EMBL" id="WWBZ02000073">
    <property type="protein sequence ID" value="KAF4302511.1"/>
    <property type="molecule type" value="Genomic_DNA"/>
</dbReference>